<dbReference type="Proteomes" id="UP000199656">
    <property type="component" value="Unassembled WGS sequence"/>
</dbReference>
<keyword evidence="1" id="KW-0472">Membrane</keyword>
<dbReference type="RefSeq" id="WP_089763935.1">
    <property type="nucleotide sequence ID" value="NZ_BKAT01000042.1"/>
</dbReference>
<protein>
    <submittedName>
        <fullName evidence="3">VanZ like family protein</fullName>
    </submittedName>
</protein>
<accession>A0A1H4F879</accession>
<organism evidence="3 4">
    <name type="scientific">Chitinophaga terrae</name>
    <name type="common">ex Kim and Jung 2007</name>
    <dbReference type="NCBI Taxonomy" id="408074"/>
    <lineage>
        <taxon>Bacteria</taxon>
        <taxon>Pseudomonadati</taxon>
        <taxon>Bacteroidota</taxon>
        <taxon>Chitinophagia</taxon>
        <taxon>Chitinophagales</taxon>
        <taxon>Chitinophagaceae</taxon>
        <taxon>Chitinophaga</taxon>
    </lineage>
</organism>
<sequence length="132" mass="14840">MKKALYYLPTVIWISVVTTLCLMPGDDVPSSSFLEKIHFDKIVHFGMFAGVVFLTGWGIFKHRKHISGTTLIALVVFAASFGLAIEFIQKYWAIGRSFDLFDLLADSLGAVFGAGFLRLFINWWFKPRSAGK</sequence>
<keyword evidence="1" id="KW-1133">Transmembrane helix</keyword>
<dbReference type="STRING" id="408074.SAMN05660909_04225"/>
<evidence type="ECO:0000259" key="2">
    <source>
        <dbReference type="Pfam" id="PF04892"/>
    </source>
</evidence>
<proteinExistence type="predicted"/>
<dbReference type="InterPro" id="IPR006976">
    <property type="entry name" value="VanZ-like"/>
</dbReference>
<dbReference type="OrthoDB" id="1524985at2"/>
<dbReference type="AlphaFoldDB" id="A0A1H4F879"/>
<feature type="transmembrane region" description="Helical" evidence="1">
    <location>
        <begin position="42"/>
        <end position="60"/>
    </location>
</feature>
<keyword evidence="1" id="KW-0812">Transmembrane</keyword>
<dbReference type="PANTHER" id="PTHR28008:SF1">
    <property type="entry name" value="DOMAIN PROTEIN, PUTATIVE (AFU_ORTHOLOGUE AFUA_3G10980)-RELATED"/>
    <property type="match status" value="1"/>
</dbReference>
<feature type="transmembrane region" description="Helical" evidence="1">
    <location>
        <begin position="66"/>
        <end position="88"/>
    </location>
</feature>
<dbReference type="NCBIfam" id="NF037970">
    <property type="entry name" value="vanZ_1"/>
    <property type="match status" value="1"/>
</dbReference>
<evidence type="ECO:0000313" key="3">
    <source>
        <dbReference type="EMBL" id="SEA93524.1"/>
    </source>
</evidence>
<gene>
    <name evidence="3" type="ORF">SAMN05660909_04225</name>
</gene>
<dbReference type="PANTHER" id="PTHR28008">
    <property type="entry name" value="DOMAIN PROTEIN, PUTATIVE (AFU_ORTHOLOGUE AFUA_3G10980)-RELATED"/>
    <property type="match status" value="1"/>
</dbReference>
<keyword evidence="4" id="KW-1185">Reference proteome</keyword>
<dbReference type="Pfam" id="PF04892">
    <property type="entry name" value="VanZ"/>
    <property type="match status" value="1"/>
</dbReference>
<feature type="transmembrane region" description="Helical" evidence="1">
    <location>
        <begin position="6"/>
        <end position="22"/>
    </location>
</feature>
<name>A0A1H4F879_9BACT</name>
<reference evidence="4" key="1">
    <citation type="submission" date="2016-10" db="EMBL/GenBank/DDBJ databases">
        <authorList>
            <person name="Varghese N."/>
            <person name="Submissions S."/>
        </authorList>
    </citation>
    <scope>NUCLEOTIDE SEQUENCE [LARGE SCALE GENOMIC DNA]</scope>
    <source>
        <strain evidence="4">DSM 23920</strain>
    </source>
</reference>
<feature type="transmembrane region" description="Helical" evidence="1">
    <location>
        <begin position="100"/>
        <end position="125"/>
    </location>
</feature>
<evidence type="ECO:0000256" key="1">
    <source>
        <dbReference type="SAM" id="Phobius"/>
    </source>
</evidence>
<dbReference type="EMBL" id="FNRL01000023">
    <property type="protein sequence ID" value="SEA93524.1"/>
    <property type="molecule type" value="Genomic_DNA"/>
</dbReference>
<feature type="domain" description="VanZ-like" evidence="2">
    <location>
        <begin position="36"/>
        <end position="120"/>
    </location>
</feature>
<evidence type="ECO:0000313" key="4">
    <source>
        <dbReference type="Proteomes" id="UP000199656"/>
    </source>
</evidence>